<keyword evidence="2" id="KW-0677">Repeat</keyword>
<dbReference type="InterPro" id="IPR036322">
    <property type="entry name" value="WD40_repeat_dom_sf"/>
</dbReference>
<evidence type="ECO:0000313" key="4">
    <source>
        <dbReference type="Proteomes" id="UP000053424"/>
    </source>
</evidence>
<dbReference type="AlphaFoldDB" id="A0A0C3BS09"/>
<protein>
    <recommendedName>
        <fullName evidence="5">WD40 repeat-like protein</fullName>
    </recommendedName>
</protein>
<proteinExistence type="predicted"/>
<sequence length="450" mass="49500">MSLQQFWDQYFISPKERYRLTGTLVGHKAAINCLAFVEPDILASGGNLCSSFVFPSHILAGDDQTVRIWDLHLQQMIQTFDDAQKRWGQITCMAVSNAGIAGDTMLCCGTGRGLVVIFKRSKKKNEFQKISSTQVLDADNVESMAYDPTHHRLACTGHGGKIQLLQIERDGSLVVLWKAGSGGSIPRTVIFGDRGQQVKAYCLETGECITRDCETPAKKDICRLQSPIGNLDVCPQEKRIVVDNMTSGYDLYSIDRTSPTRTFEIPNGRHYVKMIKFAEKGGVIVGGSDHGCVYVFDVNDSEPTQVLYHDRADSLIQTLATNSSREEDIIASGSSDGRFDICLWRKPSKLEAARPAGAWQALCELARAVAVVLFVACLYIGWTAWGPVMVNGLQSLQEGIRNPPAGAPYTQVMHYVAATGPRSANELRKGFQVQDGIKDPESSIVPGRWS</sequence>
<dbReference type="EMBL" id="KN831849">
    <property type="protein sequence ID" value="KIM34859.1"/>
    <property type="molecule type" value="Genomic_DNA"/>
</dbReference>
<dbReference type="InterPro" id="IPR001680">
    <property type="entry name" value="WD40_rpt"/>
</dbReference>
<keyword evidence="4" id="KW-1185">Reference proteome</keyword>
<dbReference type="SMART" id="SM00320">
    <property type="entry name" value="WD40"/>
    <property type="match status" value="5"/>
</dbReference>
<reference evidence="4" key="2">
    <citation type="submission" date="2015-01" db="EMBL/GenBank/DDBJ databases">
        <title>Evolutionary Origins and Diversification of the Mycorrhizal Mutualists.</title>
        <authorList>
            <consortium name="DOE Joint Genome Institute"/>
            <consortium name="Mycorrhizal Genomics Consortium"/>
            <person name="Kohler A."/>
            <person name="Kuo A."/>
            <person name="Nagy L.G."/>
            <person name="Floudas D."/>
            <person name="Copeland A."/>
            <person name="Barry K.W."/>
            <person name="Cichocki N."/>
            <person name="Veneault-Fourrey C."/>
            <person name="LaButti K."/>
            <person name="Lindquist E.A."/>
            <person name="Lipzen A."/>
            <person name="Lundell T."/>
            <person name="Morin E."/>
            <person name="Murat C."/>
            <person name="Riley R."/>
            <person name="Ohm R."/>
            <person name="Sun H."/>
            <person name="Tunlid A."/>
            <person name="Henrissat B."/>
            <person name="Grigoriev I.V."/>
            <person name="Hibbett D.S."/>
            <person name="Martin F."/>
        </authorList>
    </citation>
    <scope>NUCLEOTIDE SEQUENCE [LARGE SCALE GENOMIC DNA]</scope>
    <source>
        <strain evidence="4">h7</strain>
    </source>
</reference>
<evidence type="ECO:0008006" key="5">
    <source>
        <dbReference type="Google" id="ProtNLM"/>
    </source>
</evidence>
<dbReference type="HOGENOM" id="CLU_042559_2_0_1"/>
<dbReference type="PANTHER" id="PTHR44019">
    <property type="entry name" value="WD REPEAT-CONTAINING PROTEIN 55"/>
    <property type="match status" value="1"/>
</dbReference>
<dbReference type="Proteomes" id="UP000053424">
    <property type="component" value="Unassembled WGS sequence"/>
</dbReference>
<accession>A0A0C3BS09</accession>
<dbReference type="PANTHER" id="PTHR44019:SF8">
    <property type="entry name" value="POC1 CENTRIOLAR PROTEIN HOMOLOG"/>
    <property type="match status" value="1"/>
</dbReference>
<keyword evidence="1" id="KW-0853">WD repeat</keyword>
<evidence type="ECO:0000313" key="3">
    <source>
        <dbReference type="EMBL" id="KIM34859.1"/>
    </source>
</evidence>
<dbReference type="Gene3D" id="2.130.10.10">
    <property type="entry name" value="YVTN repeat-like/Quinoprotein amine dehydrogenase"/>
    <property type="match status" value="2"/>
</dbReference>
<dbReference type="InterPro" id="IPR050505">
    <property type="entry name" value="WDR55/POC1"/>
</dbReference>
<evidence type="ECO:0000256" key="2">
    <source>
        <dbReference type="ARBA" id="ARBA00022737"/>
    </source>
</evidence>
<gene>
    <name evidence="3" type="ORF">M413DRAFT_32961</name>
</gene>
<organism evidence="3 4">
    <name type="scientific">Hebeloma cylindrosporum</name>
    <dbReference type="NCBI Taxonomy" id="76867"/>
    <lineage>
        <taxon>Eukaryota</taxon>
        <taxon>Fungi</taxon>
        <taxon>Dikarya</taxon>
        <taxon>Basidiomycota</taxon>
        <taxon>Agaricomycotina</taxon>
        <taxon>Agaricomycetes</taxon>
        <taxon>Agaricomycetidae</taxon>
        <taxon>Agaricales</taxon>
        <taxon>Agaricineae</taxon>
        <taxon>Hymenogastraceae</taxon>
        <taxon>Hebeloma</taxon>
    </lineage>
</organism>
<evidence type="ECO:0000256" key="1">
    <source>
        <dbReference type="ARBA" id="ARBA00022574"/>
    </source>
</evidence>
<reference evidence="3 4" key="1">
    <citation type="submission" date="2014-04" db="EMBL/GenBank/DDBJ databases">
        <authorList>
            <consortium name="DOE Joint Genome Institute"/>
            <person name="Kuo A."/>
            <person name="Gay G."/>
            <person name="Dore J."/>
            <person name="Kohler A."/>
            <person name="Nagy L.G."/>
            <person name="Floudas D."/>
            <person name="Copeland A."/>
            <person name="Barry K.W."/>
            <person name="Cichocki N."/>
            <person name="Veneault-Fourrey C."/>
            <person name="LaButti K."/>
            <person name="Lindquist E.A."/>
            <person name="Lipzen A."/>
            <person name="Lundell T."/>
            <person name="Morin E."/>
            <person name="Murat C."/>
            <person name="Sun H."/>
            <person name="Tunlid A."/>
            <person name="Henrissat B."/>
            <person name="Grigoriev I.V."/>
            <person name="Hibbett D.S."/>
            <person name="Martin F."/>
            <person name="Nordberg H.P."/>
            <person name="Cantor M.N."/>
            <person name="Hua S.X."/>
        </authorList>
    </citation>
    <scope>NUCLEOTIDE SEQUENCE [LARGE SCALE GENOMIC DNA]</scope>
    <source>
        <strain evidence="4">h7</strain>
    </source>
</reference>
<name>A0A0C3BS09_HEBCY</name>
<dbReference type="STRING" id="686832.A0A0C3BS09"/>
<dbReference type="InterPro" id="IPR015943">
    <property type="entry name" value="WD40/YVTN_repeat-like_dom_sf"/>
</dbReference>
<dbReference type="SUPFAM" id="SSF50978">
    <property type="entry name" value="WD40 repeat-like"/>
    <property type="match status" value="1"/>
</dbReference>
<dbReference type="Pfam" id="PF00400">
    <property type="entry name" value="WD40"/>
    <property type="match status" value="1"/>
</dbReference>
<dbReference type="OrthoDB" id="2654453at2759"/>